<dbReference type="InterPro" id="IPR040976">
    <property type="entry name" value="Pkinase_fungal"/>
</dbReference>
<dbReference type="Proteomes" id="UP000183567">
    <property type="component" value="Unassembled WGS sequence"/>
</dbReference>
<name>A0A1J8R681_9AGAM</name>
<feature type="domain" description="Protein kinase" evidence="1">
    <location>
        <begin position="299"/>
        <end position="674"/>
    </location>
</feature>
<dbReference type="PANTHER" id="PTHR38248">
    <property type="entry name" value="FUNK1 6"/>
    <property type="match status" value="1"/>
</dbReference>
<dbReference type="GO" id="GO:0004672">
    <property type="term" value="F:protein kinase activity"/>
    <property type="evidence" value="ECO:0007669"/>
    <property type="project" value="InterPro"/>
</dbReference>
<dbReference type="SUPFAM" id="SSF56112">
    <property type="entry name" value="Protein kinase-like (PK-like)"/>
    <property type="match status" value="1"/>
</dbReference>
<dbReference type="EMBL" id="LVVM01000258">
    <property type="protein sequence ID" value="OJA21145.1"/>
    <property type="molecule type" value="Genomic_DNA"/>
</dbReference>
<dbReference type="AlphaFoldDB" id="A0A1J8R681"/>
<evidence type="ECO:0000313" key="2">
    <source>
        <dbReference type="EMBL" id="OJA21145.1"/>
    </source>
</evidence>
<dbReference type="PANTHER" id="PTHR38248:SF2">
    <property type="entry name" value="FUNK1 11"/>
    <property type="match status" value="1"/>
</dbReference>
<gene>
    <name evidence="2" type="ORF">AZE42_10005</name>
</gene>
<accession>A0A1J8R681</accession>
<dbReference type="InterPro" id="IPR011009">
    <property type="entry name" value="Kinase-like_dom_sf"/>
</dbReference>
<sequence>MESETSNFNVVRASSGDPRSTYAGDLVGHIQYRSAKPINSYQHWSIASIDTVVDIIETKIRQEDDLGRFLQNVRDKLHEAELYEPLNNMFRTIEGAVAKETQYKRSQFRQLVEMSDHVPDAEDMSFPASKPDFALAEVPPTLEPLTPVVDVRTVKWRQICGFIEVKPKFEEGPNPKSKAVRTIVSQGANYARLILAARPFQLYVLCVFIYGPKFSLGWYDRRGVLISNDYDINGNLDILIRVILQLTTHMTSSQLGHDKTACLLEGHSYYQGHYPSFLVSMGGYGNTAPQWKTDGAPIWSSLSLLGRGTATWRAVSLKDGQKVVLKTLWRSRTRQSETEIYRHIKPGSRGVSKLCVGDDVRFIVSKETNVPVTVGWLRSSTLNDDSGVRDDPVLHRLAMSTVGRPLWEAQTSEDLPIAVLIAMFLGHEILVNQGILHRDMSPGNLYVGEPDCPEGWEGFVADLEFASVTQPITTAEPIERLPEKGQLNKRYDFQEYTVESSSKPPGAEITGTALFMASELLEKMLSSRANEKSNNEVHSAEIKRGVHHDLESFILVLFYAAIRRGLESKVWRQHPELHRINHLYRQMFGGHTIEEITSGRSALVHPIPQYLFLALDPPMRQLLYGCRILLQRQYSTAFNDPFETEVDEELQASSERKPEQIITYENLYSVYRVATRNLSATK</sequence>
<protein>
    <recommendedName>
        <fullName evidence="1">Protein kinase domain-containing protein</fullName>
    </recommendedName>
</protein>
<dbReference type="Pfam" id="PF17667">
    <property type="entry name" value="Pkinase_fungal"/>
    <property type="match status" value="1"/>
</dbReference>
<dbReference type="InterPro" id="IPR000719">
    <property type="entry name" value="Prot_kinase_dom"/>
</dbReference>
<evidence type="ECO:0000259" key="1">
    <source>
        <dbReference type="PROSITE" id="PS50011"/>
    </source>
</evidence>
<reference evidence="2 3" key="1">
    <citation type="submission" date="2016-03" db="EMBL/GenBank/DDBJ databases">
        <title>Comparative genomics of the ectomycorrhizal sister species Rhizopogon vinicolor and Rhizopogon vesiculosus (Basidiomycota: Boletales) reveals a divergence of the mating type B locus.</title>
        <authorList>
            <person name="Mujic A.B."/>
            <person name="Kuo A."/>
            <person name="Tritt A."/>
            <person name="Lipzen A."/>
            <person name="Chen C."/>
            <person name="Johnson J."/>
            <person name="Sharma A."/>
            <person name="Barry K."/>
            <person name="Grigoriev I.V."/>
            <person name="Spatafora J.W."/>
        </authorList>
    </citation>
    <scope>NUCLEOTIDE SEQUENCE [LARGE SCALE GENOMIC DNA]</scope>
    <source>
        <strain evidence="2 3">AM-OR11-056</strain>
    </source>
</reference>
<dbReference type="PROSITE" id="PS50011">
    <property type="entry name" value="PROTEIN_KINASE_DOM"/>
    <property type="match status" value="1"/>
</dbReference>
<dbReference type="GO" id="GO:0005524">
    <property type="term" value="F:ATP binding"/>
    <property type="evidence" value="ECO:0007669"/>
    <property type="project" value="InterPro"/>
</dbReference>
<evidence type="ECO:0000313" key="3">
    <source>
        <dbReference type="Proteomes" id="UP000183567"/>
    </source>
</evidence>
<proteinExistence type="predicted"/>
<comment type="caution">
    <text evidence="2">The sequence shown here is derived from an EMBL/GenBank/DDBJ whole genome shotgun (WGS) entry which is preliminary data.</text>
</comment>
<dbReference type="STRING" id="180088.A0A1J8R681"/>
<dbReference type="Gene3D" id="1.10.510.10">
    <property type="entry name" value="Transferase(Phosphotransferase) domain 1"/>
    <property type="match status" value="1"/>
</dbReference>
<dbReference type="OrthoDB" id="3271139at2759"/>
<organism evidence="2 3">
    <name type="scientific">Rhizopogon vesiculosus</name>
    <dbReference type="NCBI Taxonomy" id="180088"/>
    <lineage>
        <taxon>Eukaryota</taxon>
        <taxon>Fungi</taxon>
        <taxon>Dikarya</taxon>
        <taxon>Basidiomycota</taxon>
        <taxon>Agaricomycotina</taxon>
        <taxon>Agaricomycetes</taxon>
        <taxon>Agaricomycetidae</taxon>
        <taxon>Boletales</taxon>
        <taxon>Suillineae</taxon>
        <taxon>Rhizopogonaceae</taxon>
        <taxon>Rhizopogon</taxon>
    </lineage>
</organism>
<keyword evidence="3" id="KW-1185">Reference proteome</keyword>